<dbReference type="PANTHER" id="PTHR31084">
    <property type="entry name" value="ALPHA-L-FUCOSIDASE 2"/>
    <property type="match status" value="1"/>
</dbReference>
<dbReference type="Gene3D" id="2.60.40.10">
    <property type="entry name" value="Immunoglobulins"/>
    <property type="match status" value="2"/>
</dbReference>
<feature type="region of interest" description="Disordered" evidence="1">
    <location>
        <begin position="197"/>
        <end position="217"/>
    </location>
</feature>
<evidence type="ECO:0000313" key="4">
    <source>
        <dbReference type="Proteomes" id="UP000199341"/>
    </source>
</evidence>
<dbReference type="SUPFAM" id="SSF48208">
    <property type="entry name" value="Six-hairpin glycosidases"/>
    <property type="match status" value="1"/>
</dbReference>
<evidence type="ECO:0000259" key="2">
    <source>
        <dbReference type="Pfam" id="PF19077"/>
    </source>
</evidence>
<dbReference type="Gene3D" id="1.50.10.10">
    <property type="match status" value="1"/>
</dbReference>
<gene>
    <name evidence="3" type="ORF">SAMN05216259_111216</name>
</gene>
<dbReference type="GO" id="GO:0005975">
    <property type="term" value="P:carbohydrate metabolic process"/>
    <property type="evidence" value="ECO:0007669"/>
    <property type="project" value="InterPro"/>
</dbReference>
<name>A0A1H0LHM6_9ACTN</name>
<feature type="compositionally biased region" description="Polar residues" evidence="1">
    <location>
        <begin position="202"/>
        <end position="215"/>
    </location>
</feature>
<reference evidence="3 4" key="1">
    <citation type="submission" date="2016-10" db="EMBL/GenBank/DDBJ databases">
        <authorList>
            <person name="de Groot N.N."/>
        </authorList>
    </citation>
    <scope>NUCLEOTIDE SEQUENCE [LARGE SCALE GENOMIC DNA]</scope>
    <source>
        <strain evidence="3 4">CGMCC 4.2022</strain>
    </source>
</reference>
<dbReference type="InterPro" id="IPR008928">
    <property type="entry name" value="6-hairpin_glycosidase_sf"/>
</dbReference>
<dbReference type="OrthoDB" id="9816459at2"/>
<proteinExistence type="predicted"/>
<keyword evidence="4" id="KW-1185">Reference proteome</keyword>
<organism evidence="3 4">
    <name type="scientific">Actinacidiphila guanduensis</name>
    <dbReference type="NCBI Taxonomy" id="310781"/>
    <lineage>
        <taxon>Bacteria</taxon>
        <taxon>Bacillati</taxon>
        <taxon>Actinomycetota</taxon>
        <taxon>Actinomycetes</taxon>
        <taxon>Kitasatosporales</taxon>
        <taxon>Streptomycetaceae</taxon>
        <taxon>Actinacidiphila</taxon>
    </lineage>
</organism>
<accession>A0A1H0LHM6</accession>
<dbReference type="GO" id="GO:0004560">
    <property type="term" value="F:alpha-L-fucosidase activity"/>
    <property type="evidence" value="ECO:0007669"/>
    <property type="project" value="TreeGrafter"/>
</dbReference>
<dbReference type="PANTHER" id="PTHR31084:SF0">
    <property type="entry name" value="ALPHA-L-FUCOSIDASE 2"/>
    <property type="match status" value="1"/>
</dbReference>
<evidence type="ECO:0000313" key="3">
    <source>
        <dbReference type="EMBL" id="SDO67728.1"/>
    </source>
</evidence>
<dbReference type="InterPro" id="IPR013783">
    <property type="entry name" value="Ig-like_fold"/>
</dbReference>
<dbReference type="Pfam" id="PF19077">
    <property type="entry name" value="Big_13"/>
    <property type="match status" value="1"/>
</dbReference>
<feature type="region of interest" description="Disordered" evidence="1">
    <location>
        <begin position="1"/>
        <end position="22"/>
    </location>
</feature>
<protein>
    <recommendedName>
        <fullName evidence="2">Bacterial Ig-like domain-containing protein</fullName>
    </recommendedName>
</protein>
<dbReference type="STRING" id="310781.SAMN05216259_111216"/>
<dbReference type="Proteomes" id="UP000199341">
    <property type="component" value="Unassembled WGS sequence"/>
</dbReference>
<feature type="domain" description="Bacterial Ig-like" evidence="2">
    <location>
        <begin position="1266"/>
        <end position="1336"/>
    </location>
</feature>
<sequence>MHINPRSRRAHRRASGPASRRSPLRRALALWSALLAALAGFVMVGSGPAGADSPPQQTTAWQNGQFHLDPHSVVSRSDLVLGAPNTDPTASMPLGNGSLGVAAWAQNGFTAQLNRSDTMPDRKSPGQLTIPGLSVISHAADFSGRLDLTDGVLHESGGGMSLTAWVATGKDELVVDVSGADPDRTQTATVSLWSPRKPTAAVSGTTGTLAETWSDQAPPIGTGKTFGSLAALTAGGRDVTASVASPTQVEVAFKPKRDGTFRVVVGSPAWTGGDARHTPATTAAALIGRDATASEQALLTAQNHWWSDFWTHSGLVTMDSADGSAAYIENLRTLYLYEEAASMKKGIYPGSQAGEADMFAWAKDQQTWTPSAYWLWNLRTQISANMSSGNYALNTPIFDMYAADLPAIEAWTKQQMGGLPGACLPETMRFNGNGISPGVGENGSCSEPGSPNWNALDISSGPEVALYMWEQYQATGDKAALKRYWPFMKSVVEFQLAYQTVGKDGLLHANANAHETQWAVQDPTTDIALDQAVFPIIGQAAEVLGTARGADAGLVARVAQARKQIPPYPRTDQATRTQLLNPDYTAAETQAADATGTDMIAISYEPAAQRRNGENIELEPLWPWNTVSDQDANLFSLEQRSYAHRPNKGGNDWSMDAIDAARLQNPAEVRSNLISLTEGHQVYPNGFADLGNSVGFQPYIEQESGAATAVDEALAQDYDGIVRFAPAWPSDWNGSGSVYLQAGDKADVQVQGGQLTTAAIEAGTSGRLTVQNPWPGKQVEVVDGRTGHKVTGPSSAALLTVQARKGSSYLLRQAGAKALPYAPVTGRAATAAKHLGGVQLGLDKAAQSGTATVGTVLGTANDDHGLSQVGAAGTAADVSGLTARTTAATGGDLSFDIADDVAATSSYDAAVDVSYFDAGTGTVAVQYDAGTKDAYHQAGTITLRDSRTWKTAHLALSGAYFGGLEAGGADLRLHAGTQLSVHSVAVTATGPWVHTARLFPPAPAITSPRGGATVKLASPVTGTSVPDAAVTVHEGQNALCTATADDSGAWSCAPAGGLPAGRQTITATATDPSGVTGDASAAVSFDASDLPPGTAVVGAVVGATNHAYGLSEDEKPSGGFDGPTTASVIDGLSARTSTQSNIYFDIDDTVAHAGDYAATFTISYYDQGTGSFAVHYDDGTSDPYKSTASIPLTGSNTWKTATVTAADAYFGGQEHSGADFRLRNGGGQVTVHSVSVKITGDGVPDTAAFAPPVTIVSPAAGGQVTATPTVAGTAEPDASVTVADGGSTVCTATAGDDGTWSCTAGAALSAGAHTLTASATDPTGTAAEKAQVSVTVS</sequence>
<dbReference type="InterPro" id="IPR044016">
    <property type="entry name" value="Big_13"/>
</dbReference>
<feature type="compositionally biased region" description="Basic residues" evidence="1">
    <location>
        <begin position="1"/>
        <end position="14"/>
    </location>
</feature>
<evidence type="ECO:0000256" key="1">
    <source>
        <dbReference type="SAM" id="MobiDB-lite"/>
    </source>
</evidence>
<dbReference type="InterPro" id="IPR012341">
    <property type="entry name" value="6hp_glycosidase-like_sf"/>
</dbReference>
<dbReference type="EMBL" id="FNIE01000011">
    <property type="protein sequence ID" value="SDO67728.1"/>
    <property type="molecule type" value="Genomic_DNA"/>
</dbReference>
<dbReference type="RefSeq" id="WP_093786716.1">
    <property type="nucleotide sequence ID" value="NZ_FNIE01000011.1"/>
</dbReference>